<dbReference type="Pfam" id="PF04290">
    <property type="entry name" value="DctQ"/>
    <property type="match status" value="1"/>
</dbReference>
<keyword evidence="2" id="KW-0813">Transport</keyword>
<dbReference type="PANTHER" id="PTHR35011:SF11">
    <property type="entry name" value="TRAP TRANSPORTER SMALL PERMEASE PROTEIN"/>
    <property type="match status" value="1"/>
</dbReference>
<dbReference type="RefSeq" id="WP_011971686.1">
    <property type="nucleotide sequence ID" value="NC_009633.1"/>
</dbReference>
<keyword evidence="5 9" id="KW-0812">Transmembrane</keyword>
<feature type="transmembrane region" description="Helical" evidence="9">
    <location>
        <begin position="16"/>
        <end position="38"/>
    </location>
</feature>
<dbReference type="HOGENOM" id="CLU_086356_3_3_9"/>
<dbReference type="STRING" id="293826.Amet_0551"/>
<sequence>MEIKNKVLKYLLDMDYFIAGISLIMLIGTTFMGVLMRYFFNNPYTWLEEFQLWCFVWLVFFGSGAAFRSGSHVSIDVVVDLMPPIARKIVGVFGYIVVMFILAYIMFHGSNLVKQLLDTGRYTNILKVPYPVIYSALPIGCVLMMINHTIVTALLFFTEKVETEGTEEEWI</sequence>
<evidence type="ECO:0000256" key="2">
    <source>
        <dbReference type="ARBA" id="ARBA00022448"/>
    </source>
</evidence>
<proteinExistence type="inferred from homology"/>
<evidence type="ECO:0000259" key="10">
    <source>
        <dbReference type="Pfam" id="PF04290"/>
    </source>
</evidence>
<evidence type="ECO:0000256" key="5">
    <source>
        <dbReference type="ARBA" id="ARBA00022692"/>
    </source>
</evidence>
<protein>
    <submittedName>
        <fullName evidence="11">Tripartite ATP-independent periplasmic transporter, DctQ component</fullName>
    </submittedName>
</protein>
<keyword evidence="3" id="KW-1003">Cell membrane</keyword>
<dbReference type="PANTHER" id="PTHR35011">
    <property type="entry name" value="2,3-DIKETO-L-GULONATE TRAP TRANSPORTER SMALL PERMEASE PROTEIN YIAM"/>
    <property type="match status" value="1"/>
</dbReference>
<dbReference type="GO" id="GO:0015740">
    <property type="term" value="P:C4-dicarboxylate transport"/>
    <property type="evidence" value="ECO:0007669"/>
    <property type="project" value="TreeGrafter"/>
</dbReference>
<evidence type="ECO:0000256" key="8">
    <source>
        <dbReference type="ARBA" id="ARBA00038436"/>
    </source>
</evidence>
<comment type="subcellular location">
    <subcellularLocation>
        <location evidence="1">Cell inner membrane</location>
        <topology evidence="1">Multi-pass membrane protein</topology>
    </subcellularLocation>
</comment>
<feature type="transmembrane region" description="Helical" evidence="9">
    <location>
        <begin position="50"/>
        <end position="68"/>
    </location>
</feature>
<dbReference type="GO" id="GO:0005886">
    <property type="term" value="C:plasma membrane"/>
    <property type="evidence" value="ECO:0007669"/>
    <property type="project" value="UniProtKB-SubCell"/>
</dbReference>
<dbReference type="InterPro" id="IPR007387">
    <property type="entry name" value="TRAP_DctQ"/>
</dbReference>
<evidence type="ECO:0000256" key="3">
    <source>
        <dbReference type="ARBA" id="ARBA00022475"/>
    </source>
</evidence>
<keyword evidence="12" id="KW-1185">Reference proteome</keyword>
<dbReference type="AlphaFoldDB" id="A6TKR0"/>
<reference evidence="12" key="1">
    <citation type="journal article" date="2016" name="Genome Announc.">
        <title>Complete genome sequence of Alkaliphilus metalliredigens strain QYMF, an alkaliphilic and metal-reducing bacterium isolated from borax-contaminated leachate ponds.</title>
        <authorList>
            <person name="Hwang C."/>
            <person name="Copeland A."/>
            <person name="Lucas S."/>
            <person name="Lapidus A."/>
            <person name="Barry K."/>
            <person name="Detter J.C."/>
            <person name="Glavina Del Rio T."/>
            <person name="Hammon N."/>
            <person name="Israni S."/>
            <person name="Dalin E."/>
            <person name="Tice H."/>
            <person name="Pitluck S."/>
            <person name="Chertkov O."/>
            <person name="Brettin T."/>
            <person name="Bruce D."/>
            <person name="Han C."/>
            <person name="Schmutz J."/>
            <person name="Larimer F."/>
            <person name="Land M.L."/>
            <person name="Hauser L."/>
            <person name="Kyrpides N."/>
            <person name="Mikhailova N."/>
            <person name="Ye Q."/>
            <person name="Zhou J."/>
            <person name="Richardson P."/>
            <person name="Fields M.W."/>
        </authorList>
    </citation>
    <scope>NUCLEOTIDE SEQUENCE [LARGE SCALE GENOMIC DNA]</scope>
    <source>
        <strain evidence="12">QYMF</strain>
    </source>
</reference>
<evidence type="ECO:0000313" key="11">
    <source>
        <dbReference type="EMBL" id="ABR46778.1"/>
    </source>
</evidence>
<gene>
    <name evidence="11" type="ordered locus">Amet_0551</name>
</gene>
<keyword evidence="4" id="KW-0997">Cell inner membrane</keyword>
<evidence type="ECO:0000256" key="7">
    <source>
        <dbReference type="ARBA" id="ARBA00023136"/>
    </source>
</evidence>
<evidence type="ECO:0000256" key="4">
    <source>
        <dbReference type="ARBA" id="ARBA00022519"/>
    </source>
</evidence>
<dbReference type="Proteomes" id="UP000001572">
    <property type="component" value="Chromosome"/>
</dbReference>
<dbReference type="eggNOG" id="COG3090">
    <property type="taxonomic scope" value="Bacteria"/>
</dbReference>
<accession>A6TKR0</accession>
<keyword evidence="7 9" id="KW-0472">Membrane</keyword>
<evidence type="ECO:0000256" key="6">
    <source>
        <dbReference type="ARBA" id="ARBA00022989"/>
    </source>
</evidence>
<feature type="transmembrane region" description="Helical" evidence="9">
    <location>
        <begin position="132"/>
        <end position="157"/>
    </location>
</feature>
<evidence type="ECO:0000313" key="12">
    <source>
        <dbReference type="Proteomes" id="UP000001572"/>
    </source>
</evidence>
<evidence type="ECO:0000256" key="9">
    <source>
        <dbReference type="SAM" id="Phobius"/>
    </source>
</evidence>
<feature type="transmembrane region" description="Helical" evidence="9">
    <location>
        <begin position="89"/>
        <end position="107"/>
    </location>
</feature>
<dbReference type="KEGG" id="amt:Amet_0551"/>
<evidence type="ECO:0000256" key="1">
    <source>
        <dbReference type="ARBA" id="ARBA00004429"/>
    </source>
</evidence>
<dbReference type="GO" id="GO:0022857">
    <property type="term" value="F:transmembrane transporter activity"/>
    <property type="evidence" value="ECO:0007669"/>
    <property type="project" value="TreeGrafter"/>
</dbReference>
<dbReference type="OrthoDB" id="45144at2"/>
<organism evidence="11 12">
    <name type="scientific">Alkaliphilus metalliredigens (strain QYMF)</name>
    <dbReference type="NCBI Taxonomy" id="293826"/>
    <lineage>
        <taxon>Bacteria</taxon>
        <taxon>Bacillati</taxon>
        <taxon>Bacillota</taxon>
        <taxon>Clostridia</taxon>
        <taxon>Peptostreptococcales</taxon>
        <taxon>Natronincolaceae</taxon>
        <taxon>Alkaliphilus</taxon>
    </lineage>
</organism>
<keyword evidence="6 9" id="KW-1133">Transmembrane helix</keyword>
<dbReference type="EMBL" id="CP000724">
    <property type="protein sequence ID" value="ABR46778.1"/>
    <property type="molecule type" value="Genomic_DNA"/>
</dbReference>
<comment type="similarity">
    <text evidence="8">Belongs to the TRAP transporter small permease family.</text>
</comment>
<dbReference type="InterPro" id="IPR055348">
    <property type="entry name" value="DctQ"/>
</dbReference>
<feature type="domain" description="Tripartite ATP-independent periplasmic transporters DctQ component" evidence="10">
    <location>
        <begin position="26"/>
        <end position="149"/>
    </location>
</feature>
<name>A6TKR0_ALKMQ</name>